<dbReference type="EMBL" id="DXBX01000022">
    <property type="protein sequence ID" value="HIZ32433.1"/>
    <property type="molecule type" value="Genomic_DNA"/>
</dbReference>
<organism evidence="1 2">
    <name type="scientific">Candidatus Bacteroides merdigallinarum</name>
    <dbReference type="NCBI Taxonomy" id="2838473"/>
    <lineage>
        <taxon>Bacteria</taxon>
        <taxon>Pseudomonadati</taxon>
        <taxon>Bacteroidota</taxon>
        <taxon>Bacteroidia</taxon>
        <taxon>Bacteroidales</taxon>
        <taxon>Bacteroidaceae</taxon>
        <taxon>Bacteroides</taxon>
    </lineage>
</organism>
<dbReference type="InterPro" id="IPR036390">
    <property type="entry name" value="WH_DNA-bd_sf"/>
</dbReference>
<evidence type="ECO:0000313" key="2">
    <source>
        <dbReference type="Proteomes" id="UP000824028"/>
    </source>
</evidence>
<evidence type="ECO:0000313" key="1">
    <source>
        <dbReference type="EMBL" id="HIZ32433.1"/>
    </source>
</evidence>
<reference evidence="1" key="2">
    <citation type="submission" date="2021-04" db="EMBL/GenBank/DDBJ databases">
        <authorList>
            <person name="Gilroy R."/>
        </authorList>
    </citation>
    <scope>NUCLEOTIDE SEQUENCE</scope>
    <source>
        <strain evidence="1">ChiHjej9B8-1298</strain>
    </source>
</reference>
<proteinExistence type="predicted"/>
<reference evidence="1" key="1">
    <citation type="journal article" date="2021" name="PeerJ">
        <title>Extensive microbial diversity within the chicken gut microbiome revealed by metagenomics and culture.</title>
        <authorList>
            <person name="Gilroy R."/>
            <person name="Ravi A."/>
            <person name="Getino M."/>
            <person name="Pursley I."/>
            <person name="Horton D.L."/>
            <person name="Alikhan N.F."/>
            <person name="Baker D."/>
            <person name="Gharbi K."/>
            <person name="Hall N."/>
            <person name="Watson M."/>
            <person name="Adriaenssens E.M."/>
            <person name="Foster-Nyarko E."/>
            <person name="Jarju S."/>
            <person name="Secka A."/>
            <person name="Antonio M."/>
            <person name="Oren A."/>
            <person name="Chaudhuri R.R."/>
            <person name="La Ragione R."/>
            <person name="Hildebrand F."/>
            <person name="Pallen M.J."/>
        </authorList>
    </citation>
    <scope>NUCLEOTIDE SEQUENCE</scope>
    <source>
        <strain evidence="1">ChiHjej9B8-1298</strain>
    </source>
</reference>
<evidence type="ECO:0008006" key="3">
    <source>
        <dbReference type="Google" id="ProtNLM"/>
    </source>
</evidence>
<dbReference type="SUPFAM" id="SSF46785">
    <property type="entry name" value="Winged helix' DNA-binding domain"/>
    <property type="match status" value="1"/>
</dbReference>
<dbReference type="AlphaFoldDB" id="A0A9D2E7U2"/>
<accession>A0A9D2E7U2</accession>
<name>A0A9D2E7U2_9BACE</name>
<dbReference type="Proteomes" id="UP000824028">
    <property type="component" value="Unassembled WGS sequence"/>
</dbReference>
<comment type="caution">
    <text evidence="1">The sequence shown here is derived from an EMBL/GenBank/DDBJ whole genome shotgun (WGS) entry which is preliminary data.</text>
</comment>
<protein>
    <recommendedName>
        <fullName evidence="3">MarR family transcriptional regulator</fullName>
    </recommendedName>
</protein>
<gene>
    <name evidence="1" type="ORF">H9814_02635</name>
</gene>
<sequence>MQNQEIDITITGRTIQLRMRSKERLKGISIGDTLAYRFYDGEYHGMRLLFAEPKGAVASPRNLALTADKISASLGLPVVYLLPSAPAYQRQRLIDREVYFVVSAKYAHLPMLVANERVRHKKAAKALSPVAQYILLYHLQVESLEGLSANDVKGKLPYSYASITLGMTCLEDLGLCERIADGSKRKVLHFHRKGIELWEQAGSVLASPVEQKVYCDGLDTQEVYPVCGINALAHYTRLNPDPERMVMMEARLFRSLSEAGSIKNPNDYDGDIVIEVWKYPPITSHETKPMFVDRLSLALSLRDDTDARVEGEVEQLINEMEWKD</sequence>